<gene>
    <name evidence="2" type="ORF">MERR_LOCUS28725</name>
    <name evidence="3" type="ORF">MERR_LOCUS36183</name>
</gene>
<accession>A0A6D2KAP4</accession>
<feature type="chain" id="PRO_5036173321" description="Copia protein" evidence="1">
    <location>
        <begin position="26"/>
        <end position="114"/>
    </location>
</feature>
<dbReference type="Proteomes" id="UP000467841">
    <property type="component" value="Unassembled WGS sequence"/>
</dbReference>
<evidence type="ECO:0000256" key="1">
    <source>
        <dbReference type="SAM" id="SignalP"/>
    </source>
</evidence>
<name>A0A6D2KAP4_9BRAS</name>
<dbReference type="EMBL" id="CACVBM020001401">
    <property type="protein sequence ID" value="CAA7048948.1"/>
    <property type="molecule type" value="Genomic_DNA"/>
</dbReference>
<protein>
    <recommendedName>
        <fullName evidence="5">Copia protein</fullName>
    </recommendedName>
</protein>
<organism evidence="3 4">
    <name type="scientific">Microthlaspi erraticum</name>
    <dbReference type="NCBI Taxonomy" id="1685480"/>
    <lineage>
        <taxon>Eukaryota</taxon>
        <taxon>Viridiplantae</taxon>
        <taxon>Streptophyta</taxon>
        <taxon>Embryophyta</taxon>
        <taxon>Tracheophyta</taxon>
        <taxon>Spermatophyta</taxon>
        <taxon>Magnoliopsida</taxon>
        <taxon>eudicotyledons</taxon>
        <taxon>Gunneridae</taxon>
        <taxon>Pentapetalae</taxon>
        <taxon>rosids</taxon>
        <taxon>malvids</taxon>
        <taxon>Brassicales</taxon>
        <taxon>Brassicaceae</taxon>
        <taxon>Coluteocarpeae</taxon>
        <taxon>Microthlaspi</taxon>
    </lineage>
</organism>
<dbReference type="CDD" id="cd09272">
    <property type="entry name" value="RNase_HI_RT_Ty1"/>
    <property type="match status" value="1"/>
</dbReference>
<dbReference type="PANTHER" id="PTHR11439:SF467">
    <property type="entry name" value="INTEGRASE CATALYTIC DOMAIN-CONTAINING PROTEIN"/>
    <property type="match status" value="1"/>
</dbReference>
<sequence length="114" mass="12858">MAQTTCELLWLQQLLTFLKIEVCFSAKLFCDNKSAIYIATNPVFHERTKHVEIDCHTVRDQVKNGFLKLMSVASENQHADILTKPLQPGPFFSLLNCMSMSSLFSSQRGSETSA</sequence>
<dbReference type="PANTHER" id="PTHR11439">
    <property type="entry name" value="GAG-POL-RELATED RETROTRANSPOSON"/>
    <property type="match status" value="1"/>
</dbReference>
<evidence type="ECO:0000313" key="3">
    <source>
        <dbReference type="EMBL" id="CAA7048948.1"/>
    </source>
</evidence>
<dbReference type="AlphaFoldDB" id="A0A6D2KAP4"/>
<feature type="signal peptide" evidence="1">
    <location>
        <begin position="1"/>
        <end position="25"/>
    </location>
</feature>
<keyword evidence="1" id="KW-0732">Signal</keyword>
<dbReference type="OrthoDB" id="414945at2759"/>
<reference evidence="3 4" key="1">
    <citation type="submission" date="2020-01" db="EMBL/GenBank/DDBJ databases">
        <authorList>
            <person name="Mishra B."/>
        </authorList>
    </citation>
    <scope>NUCLEOTIDE SEQUENCE [LARGE SCALE GENOMIC DNA]</scope>
</reference>
<evidence type="ECO:0000313" key="2">
    <source>
        <dbReference type="EMBL" id="CAA7041490.1"/>
    </source>
</evidence>
<evidence type="ECO:0008006" key="5">
    <source>
        <dbReference type="Google" id="ProtNLM"/>
    </source>
</evidence>
<evidence type="ECO:0000313" key="4">
    <source>
        <dbReference type="Proteomes" id="UP000467841"/>
    </source>
</evidence>
<dbReference type="EMBL" id="CACVBM020001247">
    <property type="protein sequence ID" value="CAA7041490.1"/>
    <property type="molecule type" value="Genomic_DNA"/>
</dbReference>
<keyword evidence="4" id="KW-1185">Reference proteome</keyword>
<proteinExistence type="predicted"/>